<evidence type="ECO:0000313" key="2">
    <source>
        <dbReference type="Proteomes" id="UP000639643"/>
    </source>
</evidence>
<accession>A0A8H6NAK9</accession>
<protein>
    <submittedName>
        <fullName evidence="1">Uncharacterized protein</fullName>
    </submittedName>
</protein>
<sequence>MRRGGIEPPAPRHCWMATENFTTKPSALTMMSCCCCAQLVGDERVVVVVVSWHRGLWVCVGQTEFGVRLVSVASQVVRPLSRSSKQTIGRRISAGEGVWYGRWHLLEVFRRHCVFELTCCKRKDRGRVLPCPRRYPATSESVSLG</sequence>
<organism evidence="1 2">
    <name type="scientific">Colletotrichum musicola</name>
    <dbReference type="NCBI Taxonomy" id="2175873"/>
    <lineage>
        <taxon>Eukaryota</taxon>
        <taxon>Fungi</taxon>
        <taxon>Dikarya</taxon>
        <taxon>Ascomycota</taxon>
        <taxon>Pezizomycotina</taxon>
        <taxon>Sordariomycetes</taxon>
        <taxon>Hypocreomycetidae</taxon>
        <taxon>Glomerellales</taxon>
        <taxon>Glomerellaceae</taxon>
        <taxon>Colletotrichum</taxon>
        <taxon>Colletotrichum orchidearum species complex</taxon>
    </lineage>
</organism>
<evidence type="ECO:0000313" key="1">
    <source>
        <dbReference type="EMBL" id="KAF6826309.1"/>
    </source>
</evidence>
<name>A0A8H6NAK9_9PEZI</name>
<gene>
    <name evidence="1" type="ORF">CMUS01_09493</name>
</gene>
<comment type="caution">
    <text evidence="1">The sequence shown here is derived from an EMBL/GenBank/DDBJ whole genome shotgun (WGS) entry which is preliminary data.</text>
</comment>
<keyword evidence="2" id="KW-1185">Reference proteome</keyword>
<dbReference type="AlphaFoldDB" id="A0A8H6NAK9"/>
<reference evidence="1" key="1">
    <citation type="journal article" date="2020" name="Phytopathology">
        <title>Genome Sequence Resources of Colletotrichum truncatum, C. plurivorum, C. musicola, and C. sojae: Four Species Pathogenic to Soybean (Glycine max).</title>
        <authorList>
            <person name="Rogerio F."/>
            <person name="Boufleur T.R."/>
            <person name="Ciampi-Guillardi M."/>
            <person name="Sukno S.A."/>
            <person name="Thon M.R."/>
            <person name="Massola Junior N.S."/>
            <person name="Baroncelli R."/>
        </authorList>
    </citation>
    <scope>NUCLEOTIDE SEQUENCE</scope>
    <source>
        <strain evidence="1">LFN0074</strain>
    </source>
</reference>
<proteinExistence type="predicted"/>
<dbReference type="Proteomes" id="UP000639643">
    <property type="component" value="Unassembled WGS sequence"/>
</dbReference>
<dbReference type="EMBL" id="WIGM01000405">
    <property type="protein sequence ID" value="KAF6826309.1"/>
    <property type="molecule type" value="Genomic_DNA"/>
</dbReference>